<dbReference type="InterPro" id="IPR029063">
    <property type="entry name" value="SAM-dependent_MTases_sf"/>
</dbReference>
<organism evidence="5">
    <name type="scientific">Desulfacinum infernum</name>
    <dbReference type="NCBI Taxonomy" id="35837"/>
    <lineage>
        <taxon>Bacteria</taxon>
        <taxon>Pseudomonadati</taxon>
        <taxon>Thermodesulfobacteriota</taxon>
        <taxon>Syntrophobacteria</taxon>
        <taxon>Syntrophobacterales</taxon>
        <taxon>Syntrophobacteraceae</taxon>
        <taxon>Desulfacinum</taxon>
    </lineage>
</organism>
<keyword evidence="3" id="KW-0963">Cytoplasm</keyword>
<dbReference type="InterPro" id="IPR003682">
    <property type="entry name" value="rRNA_ssu_MeTfrase_G"/>
</dbReference>
<keyword evidence="3" id="KW-0698">rRNA processing</keyword>
<dbReference type="GO" id="GO:0005737">
    <property type="term" value="C:cytoplasm"/>
    <property type="evidence" value="ECO:0007669"/>
    <property type="project" value="UniProtKB-SubCell"/>
</dbReference>
<gene>
    <name evidence="3 5" type="primary">rsmG</name>
    <name evidence="5" type="ORF">ENS06_15595</name>
</gene>
<dbReference type="HAMAP" id="MF_00074">
    <property type="entry name" value="16SrRNA_methyltr_G"/>
    <property type="match status" value="1"/>
</dbReference>
<dbReference type="InterPro" id="IPR029028">
    <property type="entry name" value="Alpha/beta_knot_MTases"/>
</dbReference>
<comment type="function">
    <text evidence="3">Specifically methylates the N7 position of a guanine in 16S rRNA.</text>
</comment>
<comment type="subcellular location">
    <subcellularLocation>
        <location evidence="3">Cytoplasm</location>
    </subcellularLocation>
</comment>
<reference evidence="5" key="1">
    <citation type="journal article" date="2020" name="mSystems">
        <title>Genome- and Community-Level Interaction Insights into Carbon Utilization and Element Cycling Functions of Hydrothermarchaeota in Hydrothermal Sediment.</title>
        <authorList>
            <person name="Zhou Z."/>
            <person name="Liu Y."/>
            <person name="Xu W."/>
            <person name="Pan J."/>
            <person name="Luo Z.H."/>
            <person name="Li M."/>
        </authorList>
    </citation>
    <scope>NUCLEOTIDE SEQUENCE [LARGE SCALE GENOMIC DNA]</scope>
    <source>
        <strain evidence="5">SpSt-456</strain>
    </source>
</reference>
<evidence type="ECO:0000259" key="4">
    <source>
        <dbReference type="Pfam" id="PF00588"/>
    </source>
</evidence>
<sequence>MPRQSAKASATPSPKAMAAILEESGIRPTAAQLERLWTYHQWLRKHNEELNLTRIHNFENMVRKLYVDSLLPGIMIPLPSPLMDLGTGPGMPGIPLKIFHPHLHLVLAESRQHRVRFLESVCEALGLEQVVVEGRRIGPHYDRAVHGVITRAVEPMAETLERIEGCLEKGGRVIFMKGPQCDEELERAVRLFAGRYAVVEDRAYVIPGTPHRRRLVVFVRESERPAVVRQRAGVGGRHKVLASRENAEFKRLFRALTPKGIKKEGVCLVSGSKLVADVLRSRSDLVQAWITVQGGPPPPPASPESVVWLELDKALFEVLDVFGTGRPLLCVRVPPCPPWSPEDGLEPGCTLFVPFQDPENVGAVLRTAAAFGVTAVVLLKEAAHPFHPKAVRASAGAVFRLRLRLGPSLHDLPATLPLVALSQDGRPLEEVVFPDSFGLLAGLEGLGVPAIWRKKAAAIPMAPGTESLNAATATAVALYEWRRRTTAPKASSEPAR</sequence>
<dbReference type="Pfam" id="PF00588">
    <property type="entry name" value="SpoU_methylase"/>
    <property type="match status" value="1"/>
</dbReference>
<dbReference type="SUPFAM" id="SSF75217">
    <property type="entry name" value="alpha/beta knot"/>
    <property type="match status" value="1"/>
</dbReference>
<dbReference type="EMBL" id="DSTK01000041">
    <property type="protein sequence ID" value="HFK98735.1"/>
    <property type="molecule type" value="Genomic_DNA"/>
</dbReference>
<comment type="caution">
    <text evidence="5">The sequence shown here is derived from an EMBL/GenBank/DDBJ whole genome shotgun (WGS) entry which is preliminary data.</text>
</comment>
<evidence type="ECO:0000256" key="3">
    <source>
        <dbReference type="HAMAP-Rule" id="MF_00074"/>
    </source>
</evidence>
<evidence type="ECO:0000256" key="1">
    <source>
        <dbReference type="ARBA" id="ARBA00022603"/>
    </source>
</evidence>
<evidence type="ECO:0000256" key="2">
    <source>
        <dbReference type="ARBA" id="ARBA00022679"/>
    </source>
</evidence>
<accession>A0A832A8U7</accession>
<feature type="binding site" evidence="3">
    <location>
        <position position="86"/>
    </location>
    <ligand>
        <name>S-adenosyl-L-methionine</name>
        <dbReference type="ChEBI" id="CHEBI:59789"/>
    </ligand>
</feature>
<feature type="binding site" evidence="3">
    <location>
        <position position="151"/>
    </location>
    <ligand>
        <name>S-adenosyl-L-methionine</name>
        <dbReference type="ChEBI" id="CHEBI:59789"/>
    </ligand>
</feature>
<dbReference type="GO" id="GO:0003723">
    <property type="term" value="F:RNA binding"/>
    <property type="evidence" value="ECO:0007669"/>
    <property type="project" value="InterPro"/>
</dbReference>
<evidence type="ECO:0000313" key="5">
    <source>
        <dbReference type="EMBL" id="HFK98735.1"/>
    </source>
</evidence>
<comment type="caution">
    <text evidence="3">Lacks conserved residue(s) required for the propagation of feature annotation.</text>
</comment>
<feature type="domain" description="tRNA/rRNA methyltransferase SpoU type" evidence="4">
    <location>
        <begin position="354"/>
        <end position="479"/>
    </location>
</feature>
<dbReference type="PANTHER" id="PTHR43191:SF2">
    <property type="entry name" value="RRNA METHYLTRANSFERASE 3, MITOCHONDRIAL"/>
    <property type="match status" value="1"/>
</dbReference>
<dbReference type="InterPro" id="IPR001537">
    <property type="entry name" value="SpoU_MeTrfase"/>
</dbReference>
<dbReference type="SUPFAM" id="SSF53335">
    <property type="entry name" value="S-adenosyl-L-methionine-dependent methyltransferases"/>
    <property type="match status" value="1"/>
</dbReference>
<dbReference type="GO" id="GO:0070043">
    <property type="term" value="F:rRNA (guanine-N7-)-methyltransferase activity"/>
    <property type="evidence" value="ECO:0007669"/>
    <property type="project" value="UniProtKB-UniRule"/>
</dbReference>
<name>A0A832A8U7_9BACT</name>
<dbReference type="AlphaFoldDB" id="A0A832A8U7"/>
<keyword evidence="3" id="KW-0949">S-adenosyl-L-methionine</keyword>
<dbReference type="Gene3D" id="3.40.50.150">
    <property type="entry name" value="Vaccinia Virus protein VP39"/>
    <property type="match status" value="1"/>
</dbReference>
<dbReference type="PANTHER" id="PTHR43191">
    <property type="entry name" value="RRNA METHYLTRANSFERASE 3"/>
    <property type="match status" value="1"/>
</dbReference>
<dbReference type="InterPro" id="IPR051259">
    <property type="entry name" value="rRNA_Methyltransferase"/>
</dbReference>
<dbReference type="InterPro" id="IPR029026">
    <property type="entry name" value="tRNA_m1G_MTases_N"/>
</dbReference>
<protein>
    <recommendedName>
        <fullName evidence="3">Ribosomal RNA small subunit methyltransferase G</fullName>
        <ecNumber evidence="3">2.1.1.-</ecNumber>
    </recommendedName>
    <alternativeName>
        <fullName evidence="3">16S rRNA 7-methylguanosine methyltransferase</fullName>
        <shortName evidence="3">16S rRNA m7G methyltransferase</shortName>
    </alternativeName>
</protein>
<dbReference type="Pfam" id="PF02527">
    <property type="entry name" value="GidB"/>
    <property type="match status" value="1"/>
</dbReference>
<comment type="similarity">
    <text evidence="3">Belongs to the methyltransferase superfamily. RNA methyltransferase RsmG family.</text>
</comment>
<dbReference type="EC" id="2.1.1.-" evidence="3"/>
<dbReference type="CDD" id="cd18095">
    <property type="entry name" value="SpoU-like_rRNA-MTase"/>
    <property type="match status" value="1"/>
</dbReference>
<keyword evidence="1 3" id="KW-0489">Methyltransferase</keyword>
<dbReference type="NCBIfam" id="TIGR00138">
    <property type="entry name" value="rsmG_gidB"/>
    <property type="match status" value="1"/>
</dbReference>
<keyword evidence="2 3" id="KW-0808">Transferase</keyword>
<proteinExistence type="inferred from homology"/>
<feature type="binding site" evidence="3">
    <location>
        <position position="91"/>
    </location>
    <ligand>
        <name>S-adenosyl-L-methionine</name>
        <dbReference type="ChEBI" id="CHEBI:59789"/>
    </ligand>
</feature>
<dbReference type="Gene3D" id="3.40.1280.10">
    <property type="match status" value="1"/>
</dbReference>